<keyword evidence="2" id="KW-1185">Reference proteome</keyword>
<comment type="caution">
    <text evidence="1">The sequence shown here is derived from an EMBL/GenBank/DDBJ whole genome shotgun (WGS) entry which is preliminary data.</text>
</comment>
<dbReference type="Proteomes" id="UP001233999">
    <property type="component" value="Unassembled WGS sequence"/>
</dbReference>
<evidence type="ECO:0000313" key="2">
    <source>
        <dbReference type="Proteomes" id="UP001233999"/>
    </source>
</evidence>
<reference evidence="1" key="2">
    <citation type="submission" date="2023-05" db="EMBL/GenBank/DDBJ databases">
        <authorList>
            <person name="Fouks B."/>
        </authorList>
    </citation>
    <scope>NUCLEOTIDE SEQUENCE</scope>
    <source>
        <strain evidence="1">Stay&amp;Tobe</strain>
        <tissue evidence="1">Testes</tissue>
    </source>
</reference>
<gene>
    <name evidence="1" type="ORF">L9F63_020595</name>
</gene>
<dbReference type="EMBL" id="JASPKZ010007312">
    <property type="protein sequence ID" value="KAJ9585061.1"/>
    <property type="molecule type" value="Genomic_DNA"/>
</dbReference>
<dbReference type="SUPFAM" id="SSF50494">
    <property type="entry name" value="Trypsin-like serine proteases"/>
    <property type="match status" value="1"/>
</dbReference>
<dbReference type="InterPro" id="IPR009003">
    <property type="entry name" value="Peptidase_S1_PA"/>
</dbReference>
<accession>A0AAD7ZR66</accession>
<sequence length="160" mass="17411">MTTRADFMSNIHPFIAILPPVNWKKKSRSTKLLIRLNCLYEDTPPENTSCKVSGLEGTKEVIIKNNKICSAGEGLICAGVKEGDESTIQYSGNVGAPLVFNDKLIGIGLTANSTNYIAETFQGVKNYEDWIYGVTDSAVTVHVSPLVLLCTLAAIIKMRS</sequence>
<protein>
    <submittedName>
        <fullName evidence="1">Uncharacterized protein</fullName>
    </submittedName>
</protein>
<evidence type="ECO:0000313" key="1">
    <source>
        <dbReference type="EMBL" id="KAJ9585061.1"/>
    </source>
</evidence>
<dbReference type="Gene3D" id="2.40.10.10">
    <property type="entry name" value="Trypsin-like serine proteases"/>
    <property type="match status" value="2"/>
</dbReference>
<organism evidence="1 2">
    <name type="scientific">Diploptera punctata</name>
    <name type="common">Pacific beetle cockroach</name>
    <dbReference type="NCBI Taxonomy" id="6984"/>
    <lineage>
        <taxon>Eukaryota</taxon>
        <taxon>Metazoa</taxon>
        <taxon>Ecdysozoa</taxon>
        <taxon>Arthropoda</taxon>
        <taxon>Hexapoda</taxon>
        <taxon>Insecta</taxon>
        <taxon>Pterygota</taxon>
        <taxon>Neoptera</taxon>
        <taxon>Polyneoptera</taxon>
        <taxon>Dictyoptera</taxon>
        <taxon>Blattodea</taxon>
        <taxon>Blaberoidea</taxon>
        <taxon>Blaberidae</taxon>
        <taxon>Diplopterinae</taxon>
        <taxon>Diploptera</taxon>
    </lineage>
</organism>
<dbReference type="AlphaFoldDB" id="A0AAD7ZR66"/>
<dbReference type="InterPro" id="IPR043504">
    <property type="entry name" value="Peptidase_S1_PA_chymotrypsin"/>
</dbReference>
<name>A0AAD7ZR66_DIPPU</name>
<proteinExistence type="predicted"/>
<reference evidence="1" key="1">
    <citation type="journal article" date="2023" name="IScience">
        <title>Live-bearing cockroach genome reveals convergent evolutionary mechanisms linked to viviparity in insects and beyond.</title>
        <authorList>
            <person name="Fouks B."/>
            <person name="Harrison M.C."/>
            <person name="Mikhailova A.A."/>
            <person name="Marchal E."/>
            <person name="English S."/>
            <person name="Carruthers M."/>
            <person name="Jennings E.C."/>
            <person name="Chiamaka E.L."/>
            <person name="Frigard R.A."/>
            <person name="Pippel M."/>
            <person name="Attardo G.M."/>
            <person name="Benoit J.B."/>
            <person name="Bornberg-Bauer E."/>
            <person name="Tobe S.S."/>
        </authorList>
    </citation>
    <scope>NUCLEOTIDE SEQUENCE</scope>
    <source>
        <strain evidence="1">Stay&amp;Tobe</strain>
    </source>
</reference>